<dbReference type="Gene3D" id="2.30.110.10">
    <property type="entry name" value="Electron Transport, Fmn-binding Protein, Chain A"/>
    <property type="match status" value="1"/>
</dbReference>
<comment type="caution">
    <text evidence="5">The sequence shown here is derived from an EMBL/GenBank/DDBJ whole genome shotgun (WGS) entry which is preliminary data.</text>
</comment>
<dbReference type="InterPro" id="IPR050300">
    <property type="entry name" value="GDXG_lipolytic_enzyme"/>
</dbReference>
<reference evidence="5 6" key="1">
    <citation type="submission" date="2017-04" db="EMBL/GenBank/DDBJ databases">
        <title>Comparative genome analysis of Subtercola boreus.</title>
        <authorList>
            <person name="Cho Y.-J."/>
            <person name="Cho A."/>
            <person name="Kim O.-S."/>
            <person name="Lee J.-I."/>
        </authorList>
    </citation>
    <scope>NUCLEOTIDE SEQUENCE [LARGE SCALE GENOMIC DNA]</scope>
    <source>
        <strain evidence="5 6">P28004</strain>
    </source>
</reference>
<evidence type="ECO:0000256" key="1">
    <source>
        <dbReference type="ARBA" id="ARBA00022801"/>
    </source>
</evidence>
<name>A0A3E0W7Q9_9MICO</name>
<accession>A0A3E0W7Q9</accession>
<gene>
    <name evidence="5" type="ORF">B7R25_13170</name>
</gene>
<dbReference type="InterPro" id="IPR019965">
    <property type="entry name" value="PPOX_F420-dep_Rv2061_put"/>
</dbReference>
<dbReference type="Pfam" id="PF01243">
    <property type="entry name" value="PNPOx_N"/>
    <property type="match status" value="1"/>
</dbReference>
<dbReference type="InterPro" id="IPR029058">
    <property type="entry name" value="AB_hydrolase_fold"/>
</dbReference>
<keyword evidence="1" id="KW-0378">Hydrolase</keyword>
<protein>
    <recommendedName>
        <fullName evidence="7">Pyridoxamine 5'-phosphate oxidase putative domain-containing protein</fullName>
    </recommendedName>
</protein>
<feature type="domain" description="Pyridoxamine 5'-phosphate oxidase N-terminal" evidence="3">
    <location>
        <begin position="331"/>
        <end position="454"/>
    </location>
</feature>
<evidence type="ECO:0000259" key="4">
    <source>
        <dbReference type="Pfam" id="PF07859"/>
    </source>
</evidence>
<evidence type="ECO:0000313" key="5">
    <source>
        <dbReference type="EMBL" id="RFA25657.1"/>
    </source>
</evidence>
<dbReference type="RefSeq" id="WP_116419417.1">
    <property type="nucleotide sequence ID" value="NZ_NBXC01000025.1"/>
</dbReference>
<feature type="domain" description="Alpha/beta hydrolase fold-3" evidence="4">
    <location>
        <begin position="72"/>
        <end position="271"/>
    </location>
</feature>
<dbReference type="InterPro" id="IPR011576">
    <property type="entry name" value="Pyridox_Oxase_N"/>
</dbReference>
<feature type="region of interest" description="Disordered" evidence="2">
    <location>
        <begin position="292"/>
        <end position="328"/>
    </location>
</feature>
<dbReference type="Proteomes" id="UP000257080">
    <property type="component" value="Unassembled WGS sequence"/>
</dbReference>
<feature type="compositionally biased region" description="Pro residues" evidence="2">
    <location>
        <begin position="305"/>
        <end position="315"/>
    </location>
</feature>
<dbReference type="NCBIfam" id="TIGR03666">
    <property type="entry name" value="Rv2061_F420"/>
    <property type="match status" value="1"/>
</dbReference>
<dbReference type="SUPFAM" id="SSF50475">
    <property type="entry name" value="FMN-binding split barrel"/>
    <property type="match status" value="1"/>
</dbReference>
<sequence>MSLSMAVTRLLLRLQPTRTKDASSLVARVSARTPAAPISREILRLATVEELRVGGQRVIRLTPRTGATGAQLVYLHGGAYVYSLVTPHWQILARLIALSGVTVTVPFYGLAPEHSAKDAYELLDEVWADTARRSDGPVFVGGDSAGGALALGLAMRLRDAQQPQPRAVILFSPWLDITLGNPEVPGLAKRDPMLARAGLVTAGQWWADDLDLRSPLVSPLFGDLTGLPPLFVYQGGRDLLAADAQELARKVSAAGGRIELRFYTNAFHVFVGAPWTPEAKRALAHVGSVLRGDKAPRDRKLRTMTPPPATPPSSRPPSSSSGASGAPATLTQLSGEKFASLTTFRKTGVGVPTPVWVARDGDALIVVTPSESGKVKRLRNNSRVELAPCNRTGKVPEGALPTEGVAEILDAPADVERLTRAFREKYGLEYRVVMLVERIAARRQKPRVMLRITPPAA</sequence>
<dbReference type="AlphaFoldDB" id="A0A3E0W7Q9"/>
<evidence type="ECO:0000256" key="2">
    <source>
        <dbReference type="SAM" id="MobiDB-lite"/>
    </source>
</evidence>
<dbReference type="GO" id="GO:0016787">
    <property type="term" value="F:hydrolase activity"/>
    <property type="evidence" value="ECO:0007669"/>
    <property type="project" value="UniProtKB-KW"/>
</dbReference>
<feature type="compositionally biased region" description="Low complexity" evidence="2">
    <location>
        <begin position="316"/>
        <end position="328"/>
    </location>
</feature>
<proteinExistence type="predicted"/>
<dbReference type="EMBL" id="NBXE01000030">
    <property type="protein sequence ID" value="RFA25657.1"/>
    <property type="molecule type" value="Genomic_DNA"/>
</dbReference>
<dbReference type="PANTHER" id="PTHR48081:SF8">
    <property type="entry name" value="ALPHA_BETA HYDROLASE FOLD-3 DOMAIN-CONTAINING PROTEIN-RELATED"/>
    <property type="match status" value="1"/>
</dbReference>
<evidence type="ECO:0000313" key="6">
    <source>
        <dbReference type="Proteomes" id="UP000257080"/>
    </source>
</evidence>
<dbReference type="InterPro" id="IPR012349">
    <property type="entry name" value="Split_barrel_FMN-bd"/>
</dbReference>
<dbReference type="InterPro" id="IPR013094">
    <property type="entry name" value="AB_hydrolase_3"/>
</dbReference>
<evidence type="ECO:0008006" key="7">
    <source>
        <dbReference type="Google" id="ProtNLM"/>
    </source>
</evidence>
<dbReference type="OrthoDB" id="5738083at2"/>
<dbReference type="Pfam" id="PF07859">
    <property type="entry name" value="Abhydrolase_3"/>
    <property type="match status" value="1"/>
</dbReference>
<dbReference type="PANTHER" id="PTHR48081">
    <property type="entry name" value="AB HYDROLASE SUPERFAMILY PROTEIN C4A8.06C"/>
    <property type="match status" value="1"/>
</dbReference>
<organism evidence="5 6">
    <name type="scientific">Subtercola boreus</name>
    <dbReference type="NCBI Taxonomy" id="120213"/>
    <lineage>
        <taxon>Bacteria</taxon>
        <taxon>Bacillati</taxon>
        <taxon>Actinomycetota</taxon>
        <taxon>Actinomycetes</taxon>
        <taxon>Micrococcales</taxon>
        <taxon>Microbacteriaceae</taxon>
        <taxon>Subtercola</taxon>
    </lineage>
</organism>
<evidence type="ECO:0000259" key="3">
    <source>
        <dbReference type="Pfam" id="PF01243"/>
    </source>
</evidence>
<dbReference type="SUPFAM" id="SSF53474">
    <property type="entry name" value="alpha/beta-Hydrolases"/>
    <property type="match status" value="1"/>
</dbReference>
<dbReference type="Gene3D" id="3.40.50.1820">
    <property type="entry name" value="alpha/beta hydrolase"/>
    <property type="match status" value="1"/>
</dbReference>